<accession>A0A9P3LX55</accession>
<feature type="compositionally biased region" description="Low complexity" evidence="1">
    <location>
        <begin position="530"/>
        <end position="550"/>
    </location>
</feature>
<dbReference type="SUPFAM" id="SSF53335">
    <property type="entry name" value="S-adenosyl-L-methionine-dependent methyltransferases"/>
    <property type="match status" value="1"/>
</dbReference>
<keyword evidence="2" id="KW-1133">Transmembrane helix</keyword>
<feature type="compositionally biased region" description="Polar residues" evidence="1">
    <location>
        <begin position="789"/>
        <end position="799"/>
    </location>
</feature>
<comment type="caution">
    <text evidence="3">The sequence shown here is derived from an EMBL/GenBank/DDBJ whole genome shotgun (WGS) entry which is preliminary data.</text>
</comment>
<proteinExistence type="predicted"/>
<feature type="region of interest" description="Disordered" evidence="1">
    <location>
        <begin position="768"/>
        <end position="870"/>
    </location>
</feature>
<dbReference type="AlphaFoldDB" id="A0A9P3LX55"/>
<dbReference type="Pfam" id="PF10294">
    <property type="entry name" value="Methyltransf_16"/>
    <property type="match status" value="1"/>
</dbReference>
<dbReference type="InterPro" id="IPR029063">
    <property type="entry name" value="SAM-dependent_MTases_sf"/>
</dbReference>
<feature type="compositionally biased region" description="Polar residues" evidence="1">
    <location>
        <begin position="815"/>
        <end position="824"/>
    </location>
</feature>
<feature type="transmembrane region" description="Helical" evidence="2">
    <location>
        <begin position="978"/>
        <end position="1007"/>
    </location>
</feature>
<keyword evidence="4" id="KW-1185">Reference proteome</keyword>
<name>A0A9P3LX55_9FUNG</name>
<feature type="transmembrane region" description="Helical" evidence="2">
    <location>
        <begin position="1013"/>
        <end position="1033"/>
    </location>
</feature>
<evidence type="ECO:0000256" key="1">
    <source>
        <dbReference type="SAM" id="MobiDB-lite"/>
    </source>
</evidence>
<gene>
    <name evidence="3" type="ORF">EMPS_05853</name>
</gene>
<dbReference type="InterPro" id="IPR019410">
    <property type="entry name" value="Methyltransf_16"/>
</dbReference>
<reference evidence="3" key="1">
    <citation type="submission" date="2021-11" db="EMBL/GenBank/DDBJ databases">
        <authorList>
            <person name="Herlambang A."/>
            <person name="Guo Y."/>
            <person name="Takashima Y."/>
            <person name="Nishizawa T."/>
        </authorList>
    </citation>
    <scope>NUCLEOTIDE SEQUENCE</scope>
    <source>
        <strain evidence="3">E1425</strain>
    </source>
</reference>
<dbReference type="OrthoDB" id="407325at2759"/>
<dbReference type="EMBL" id="BQFW01000008">
    <property type="protein sequence ID" value="GJJ73495.1"/>
    <property type="molecule type" value="Genomic_DNA"/>
</dbReference>
<feature type="compositionally biased region" description="Pro residues" evidence="1">
    <location>
        <begin position="551"/>
        <end position="566"/>
    </location>
</feature>
<feature type="region of interest" description="Disordered" evidence="1">
    <location>
        <begin position="527"/>
        <end position="592"/>
    </location>
</feature>
<feature type="transmembrane region" description="Helical" evidence="2">
    <location>
        <begin position="935"/>
        <end position="966"/>
    </location>
</feature>
<feature type="compositionally biased region" description="Polar residues" evidence="1">
    <location>
        <begin position="857"/>
        <end position="866"/>
    </location>
</feature>
<evidence type="ECO:0000313" key="4">
    <source>
        <dbReference type="Proteomes" id="UP000827284"/>
    </source>
</evidence>
<dbReference type="Gene3D" id="3.40.50.150">
    <property type="entry name" value="Vaccinia Virus protein VP39"/>
    <property type="match status" value="1"/>
</dbReference>
<protein>
    <submittedName>
        <fullName evidence="3">Uncharacterized protein</fullName>
    </submittedName>
</protein>
<evidence type="ECO:0000313" key="3">
    <source>
        <dbReference type="EMBL" id="GJJ73495.1"/>
    </source>
</evidence>
<dbReference type="Proteomes" id="UP000827284">
    <property type="component" value="Unassembled WGS sequence"/>
</dbReference>
<organism evidence="3 4">
    <name type="scientific">Entomortierella parvispora</name>
    <dbReference type="NCBI Taxonomy" id="205924"/>
    <lineage>
        <taxon>Eukaryota</taxon>
        <taxon>Fungi</taxon>
        <taxon>Fungi incertae sedis</taxon>
        <taxon>Mucoromycota</taxon>
        <taxon>Mortierellomycotina</taxon>
        <taxon>Mortierellomycetes</taxon>
        <taxon>Mortierellales</taxon>
        <taxon>Mortierellaceae</taxon>
        <taxon>Entomortierella</taxon>
    </lineage>
</organism>
<evidence type="ECO:0000256" key="2">
    <source>
        <dbReference type="SAM" id="Phobius"/>
    </source>
</evidence>
<sequence length="1042" mass="113269">MAPPHLSLAEEALREDRAPGSLLRLNAIYIHAIPDKWRAVALNTFSEFGPVQLRHLQGSLLSAGKSFVELDARLLWCCGRTGHILHTEASSWNPASEEQSSLDSPPFTLHIRALSDNWHNLEPLPCPGLGLSGRGGLEFRVTESLSKAEAKAQFPFDSSEGDVSCWIEIRSKSLPNIHPLVLPIQLPTTMPTAASDGDIRIMRPILLPKWDLDPTHTCRLILLEENQNNVPQGRIWDSALELAKFFSTLVSTGIQEGQPPLLARKNTLDLSAGTGLLGLYLAGLAQLELLAEGESTRSRLIRTQSDSSTSSSSSPLTTLPVSLPCSLASTSSMSLIRDDRSSSPEVDSTTVILTDVKDALTLINTNVQANQRRVAPDITIETKDLRWSKINVRQLSLEPLDTVVASDVIYEPEHFNSLLETLVEICTPGRTQVYVGYKPRGLDQEVEARFFRRLFGPGGEFTVTKQFQLDDYHRMMLHAPPATWKTGPGSSTGSSNVIFQSGSLLQAGDVPAAVIQGDEKPLAAALATEQPQQPQPQQESSPKVPVQPVQPVQPAPPAQPAPPVQPVQPSSGTPAAPEEPSPSSPNPATPIAFTLPDFLKETVNKAGTWPEAFLSSILVTVPAEYKELEKEQEKALGKTHDELRQQQLNQQQQQEFWKQQLEAHASIREKQRMQWLEEQREHIQEDMMRAMAASGVGPMPGAVPPPSPPVAVLNGPLLIKRDEVEHPVSAEGVPAPAPLDKSRFNSLIPNHILNPNQEAHLNEDTLQPQNADDLSKGVFPPQERDLNASPDQTQQQTALSVGEIIPSSSSAPESTIQDTPSTESVPAKVIEGAVEQTVSSPPPAPSTPAADSEKTEQPNSSDNSGDAISAPGLPKFVDPVSIVLNNLQEVPPTPPQPDEAILFRKLISSSSPPSDPSSPSTSSTVIVPGFNLAGMYWTLFIASQAFLIFLLVTLFLGVLILTEFVLDREDEDYAQLKYLYWGRVFGIAVATIVSAIHGSLVSGYVIIDGHSDWIAKAAVGSICIYWVSMTWVMNRITGPLPY</sequence>
<keyword evidence="2" id="KW-0472">Membrane</keyword>
<dbReference type="PANTHER" id="PTHR14614">
    <property type="entry name" value="HEPATOCELLULAR CARCINOMA-ASSOCIATED ANTIGEN"/>
    <property type="match status" value="1"/>
</dbReference>
<reference evidence="3" key="2">
    <citation type="journal article" date="2022" name="Microbiol. Resour. Announc.">
        <title>Whole-Genome Sequence of Entomortierella parvispora E1425, a Mucoromycotan Fungus Associated with Burkholderiaceae-Related Endosymbiotic Bacteria.</title>
        <authorList>
            <person name="Herlambang A."/>
            <person name="Guo Y."/>
            <person name="Takashima Y."/>
            <person name="Narisawa K."/>
            <person name="Ohta H."/>
            <person name="Nishizawa T."/>
        </authorList>
    </citation>
    <scope>NUCLEOTIDE SEQUENCE</scope>
    <source>
        <strain evidence="3">E1425</strain>
    </source>
</reference>
<feature type="compositionally biased region" description="Low complexity" evidence="1">
    <location>
        <begin position="803"/>
        <end position="814"/>
    </location>
</feature>
<feature type="compositionally biased region" description="Pro residues" evidence="1">
    <location>
        <begin position="577"/>
        <end position="588"/>
    </location>
</feature>
<keyword evidence="2" id="KW-0812">Transmembrane</keyword>
<feature type="compositionally biased region" description="Low complexity" evidence="1">
    <location>
        <begin position="567"/>
        <end position="576"/>
    </location>
</feature>